<comment type="caution">
    <text evidence="2">The sequence shown here is derived from an EMBL/GenBank/DDBJ whole genome shotgun (WGS) entry which is preliminary data.</text>
</comment>
<dbReference type="EMBL" id="JAUDFV010000020">
    <property type="protein sequence ID" value="KAL2741048.1"/>
    <property type="molecule type" value="Genomic_DNA"/>
</dbReference>
<dbReference type="Proteomes" id="UP001607302">
    <property type="component" value="Unassembled WGS sequence"/>
</dbReference>
<evidence type="ECO:0000313" key="2">
    <source>
        <dbReference type="EMBL" id="KAL2741048.1"/>
    </source>
</evidence>
<evidence type="ECO:0000313" key="3">
    <source>
        <dbReference type="Proteomes" id="UP001607302"/>
    </source>
</evidence>
<gene>
    <name evidence="2" type="ORF">V1478_001189</name>
</gene>
<dbReference type="AlphaFoldDB" id="A0ABD2C9R5"/>
<keyword evidence="3" id="KW-1185">Reference proteome</keyword>
<proteinExistence type="predicted"/>
<name>A0ABD2C9R5_VESSQ</name>
<accession>A0ABD2C9R5</accession>
<feature type="compositionally biased region" description="Basic residues" evidence="1">
    <location>
        <begin position="1"/>
        <end position="10"/>
    </location>
</feature>
<evidence type="ECO:0000256" key="1">
    <source>
        <dbReference type="SAM" id="MobiDB-lite"/>
    </source>
</evidence>
<sequence>MSQRMKRLKGGRNGPEARKKTRLNLFRKTFEIALMATERGNLGNQEYPSVLNTLGDIFQELSRGYNSDRGVAIP</sequence>
<reference evidence="2 3" key="1">
    <citation type="journal article" date="2024" name="Ann. Entomol. Soc. Am.">
        <title>Genomic analyses of the southern and eastern yellowjacket wasps (Hymenoptera: Vespidae) reveal evolutionary signatures of social life.</title>
        <authorList>
            <person name="Catto M.A."/>
            <person name="Caine P.B."/>
            <person name="Orr S.E."/>
            <person name="Hunt B.G."/>
            <person name="Goodisman M.A.D."/>
        </authorList>
    </citation>
    <scope>NUCLEOTIDE SEQUENCE [LARGE SCALE GENOMIC DNA]</scope>
    <source>
        <strain evidence="2">233</strain>
        <tissue evidence="2">Head and thorax</tissue>
    </source>
</reference>
<protein>
    <submittedName>
        <fullName evidence="2">Uncharacterized protein</fullName>
    </submittedName>
</protein>
<feature type="region of interest" description="Disordered" evidence="1">
    <location>
        <begin position="1"/>
        <end position="20"/>
    </location>
</feature>
<organism evidence="2 3">
    <name type="scientific">Vespula squamosa</name>
    <name type="common">Southern yellow jacket</name>
    <name type="synonym">Wasp</name>
    <dbReference type="NCBI Taxonomy" id="30214"/>
    <lineage>
        <taxon>Eukaryota</taxon>
        <taxon>Metazoa</taxon>
        <taxon>Ecdysozoa</taxon>
        <taxon>Arthropoda</taxon>
        <taxon>Hexapoda</taxon>
        <taxon>Insecta</taxon>
        <taxon>Pterygota</taxon>
        <taxon>Neoptera</taxon>
        <taxon>Endopterygota</taxon>
        <taxon>Hymenoptera</taxon>
        <taxon>Apocrita</taxon>
        <taxon>Aculeata</taxon>
        <taxon>Vespoidea</taxon>
        <taxon>Vespidae</taxon>
        <taxon>Vespinae</taxon>
        <taxon>Vespula</taxon>
    </lineage>
</organism>